<accession>A0ABP9UMZ4</accession>
<name>A0ABP9UMZ4_9BACT</name>
<comment type="caution">
    <text evidence="1">The sequence shown here is derived from an EMBL/GenBank/DDBJ whole genome shotgun (WGS) entry which is preliminary data.</text>
</comment>
<protein>
    <submittedName>
        <fullName evidence="1">Uncharacterized protein</fullName>
    </submittedName>
</protein>
<evidence type="ECO:0000313" key="1">
    <source>
        <dbReference type="EMBL" id="GAA5482953.1"/>
    </source>
</evidence>
<reference evidence="1 2" key="1">
    <citation type="submission" date="2024-02" db="EMBL/GenBank/DDBJ databases">
        <title>Haloferula sargassicola NBRC 104335.</title>
        <authorList>
            <person name="Ichikawa N."/>
            <person name="Katano-Makiyama Y."/>
            <person name="Hidaka K."/>
        </authorList>
    </citation>
    <scope>NUCLEOTIDE SEQUENCE [LARGE SCALE GENOMIC DNA]</scope>
    <source>
        <strain evidence="1 2">NBRC 104335</strain>
    </source>
</reference>
<sequence length="113" mass="12009">MSPRIDLSPPTLLVTAAVADFSQRGQSKIDEATAAGDLLPKLPGTPLDLGACFAAPAECRASLSVLKSHGCLPPEIEWRKRSERLGADLKEVTDPAEKSRLAAGLRSWKRSSG</sequence>
<dbReference type="EMBL" id="BAABRI010000011">
    <property type="protein sequence ID" value="GAA5482953.1"/>
    <property type="molecule type" value="Genomic_DNA"/>
</dbReference>
<keyword evidence="2" id="KW-1185">Reference proteome</keyword>
<proteinExistence type="predicted"/>
<organism evidence="1 2">
    <name type="scientific">Haloferula sargassicola</name>
    <dbReference type="NCBI Taxonomy" id="490096"/>
    <lineage>
        <taxon>Bacteria</taxon>
        <taxon>Pseudomonadati</taxon>
        <taxon>Verrucomicrobiota</taxon>
        <taxon>Verrucomicrobiia</taxon>
        <taxon>Verrucomicrobiales</taxon>
        <taxon>Verrucomicrobiaceae</taxon>
        <taxon>Haloferula</taxon>
    </lineage>
</organism>
<gene>
    <name evidence="1" type="ORF">Hsar01_02179</name>
</gene>
<dbReference type="Proteomes" id="UP001476282">
    <property type="component" value="Unassembled WGS sequence"/>
</dbReference>
<evidence type="ECO:0000313" key="2">
    <source>
        <dbReference type="Proteomes" id="UP001476282"/>
    </source>
</evidence>